<keyword evidence="2" id="KW-0489">Methyltransferase</keyword>
<dbReference type="GO" id="GO:0008168">
    <property type="term" value="F:methyltransferase activity"/>
    <property type="evidence" value="ECO:0007669"/>
    <property type="project" value="UniProtKB-KW"/>
</dbReference>
<protein>
    <submittedName>
        <fullName evidence="2">Methyltransferase domain-containing protein</fullName>
    </submittedName>
</protein>
<organism evidence="2 3">
    <name type="scientific">Pseudaeromonas paramecii</name>
    <dbReference type="NCBI Taxonomy" id="2138166"/>
    <lineage>
        <taxon>Bacteria</taxon>
        <taxon>Pseudomonadati</taxon>
        <taxon>Pseudomonadota</taxon>
        <taxon>Gammaproteobacteria</taxon>
        <taxon>Aeromonadales</taxon>
        <taxon>Aeromonadaceae</taxon>
        <taxon>Pseudaeromonas</taxon>
    </lineage>
</organism>
<dbReference type="Gene3D" id="3.40.50.150">
    <property type="entry name" value="Vaccinia Virus protein VP39"/>
    <property type="match status" value="1"/>
</dbReference>
<feature type="domain" description="Methyltransferase type 11" evidence="1">
    <location>
        <begin position="79"/>
        <end position="125"/>
    </location>
</feature>
<dbReference type="Pfam" id="PF08241">
    <property type="entry name" value="Methyltransf_11"/>
    <property type="match status" value="1"/>
</dbReference>
<evidence type="ECO:0000259" key="1">
    <source>
        <dbReference type="Pfam" id="PF08241"/>
    </source>
</evidence>
<keyword evidence="3" id="KW-1185">Reference proteome</keyword>
<name>A0ABP8Q3V7_9GAMM</name>
<dbReference type="SUPFAM" id="SSF53335">
    <property type="entry name" value="S-adenosyl-L-methionine-dependent methyltransferases"/>
    <property type="match status" value="1"/>
</dbReference>
<dbReference type="GO" id="GO:0032259">
    <property type="term" value="P:methylation"/>
    <property type="evidence" value="ECO:0007669"/>
    <property type="project" value="UniProtKB-KW"/>
</dbReference>
<dbReference type="RefSeq" id="WP_345010975.1">
    <property type="nucleotide sequence ID" value="NZ_BAABFC010000009.1"/>
</dbReference>
<evidence type="ECO:0000313" key="3">
    <source>
        <dbReference type="Proteomes" id="UP001501321"/>
    </source>
</evidence>
<sequence>MKPARTDRPLHYPERWTDIPHGEWLAAELQERLNAWCPLLFGYHLLKVGALSGQLSCACSAIRHQCALGCQGEGLSLLGREDDLPIQTGSVDACLLAHTLDYSPDPHQVLREVERVLTDDGWLILSGFNPHGLVGLGRLWPPARRVQPWCARMFSPERVEDWLHLLGFEVVRQERFGFSALSRRSRIQWWKENLGRDYAGYLASVYVMAARKRRLPLTPVTRLARLRKPVAIPGMARI</sequence>
<proteinExistence type="predicted"/>
<dbReference type="PANTHER" id="PTHR43036">
    <property type="entry name" value="OSJNBB0011N17.9 PROTEIN"/>
    <property type="match status" value="1"/>
</dbReference>
<reference evidence="3" key="1">
    <citation type="journal article" date="2019" name="Int. J. Syst. Evol. Microbiol.">
        <title>The Global Catalogue of Microorganisms (GCM) 10K type strain sequencing project: providing services to taxonomists for standard genome sequencing and annotation.</title>
        <authorList>
            <consortium name="The Broad Institute Genomics Platform"/>
            <consortium name="The Broad Institute Genome Sequencing Center for Infectious Disease"/>
            <person name="Wu L."/>
            <person name="Ma J."/>
        </authorList>
    </citation>
    <scope>NUCLEOTIDE SEQUENCE [LARGE SCALE GENOMIC DNA]</scope>
    <source>
        <strain evidence="3">JCM 32226</strain>
    </source>
</reference>
<dbReference type="InterPro" id="IPR013216">
    <property type="entry name" value="Methyltransf_11"/>
</dbReference>
<dbReference type="InterPro" id="IPR029063">
    <property type="entry name" value="SAM-dependent_MTases_sf"/>
</dbReference>
<accession>A0ABP8Q3V7</accession>
<keyword evidence="2" id="KW-0808">Transferase</keyword>
<gene>
    <name evidence="2" type="ORF">GCM10023095_11580</name>
</gene>
<dbReference type="EMBL" id="BAABFC010000009">
    <property type="protein sequence ID" value="GAA4496507.1"/>
    <property type="molecule type" value="Genomic_DNA"/>
</dbReference>
<comment type="caution">
    <text evidence="2">The sequence shown here is derived from an EMBL/GenBank/DDBJ whole genome shotgun (WGS) entry which is preliminary data.</text>
</comment>
<evidence type="ECO:0000313" key="2">
    <source>
        <dbReference type="EMBL" id="GAA4496507.1"/>
    </source>
</evidence>
<dbReference type="PANTHER" id="PTHR43036:SF2">
    <property type="entry name" value="OS04G0481300 PROTEIN"/>
    <property type="match status" value="1"/>
</dbReference>
<dbReference type="Proteomes" id="UP001501321">
    <property type="component" value="Unassembled WGS sequence"/>
</dbReference>